<dbReference type="Pfam" id="PF12697">
    <property type="entry name" value="Abhydrolase_6"/>
    <property type="match status" value="1"/>
</dbReference>
<dbReference type="InterPro" id="IPR000073">
    <property type="entry name" value="AB_hydrolase_1"/>
</dbReference>
<dbReference type="RefSeq" id="WP_285973681.1">
    <property type="nucleotide sequence ID" value="NZ_CP127294.1"/>
</dbReference>
<dbReference type="EMBL" id="CP127294">
    <property type="protein sequence ID" value="WIX83122.1"/>
    <property type="molecule type" value="Genomic_DNA"/>
</dbReference>
<dbReference type="SUPFAM" id="SSF53474">
    <property type="entry name" value="alpha/beta-Hydrolases"/>
    <property type="match status" value="1"/>
</dbReference>
<name>A0A9Y2IN14_9PSEU</name>
<sequence>MDFVLVHGAWYAGWSWREVAEALREQGHEVHVVEQLPSGGPDPAAFGDVAADVAHVRDVIDGLDRDVVLVGHSYGGIVVGELSDHPRVRHSVFLSAFRPRRGENLLDIRSPHPQEWIVPREDGTLHVTDDYALARKVLAPDLDETAFAGVHGQRHAHAAVTFTQPATEPERTHPVTYVVCERDEAIFPVDQEKMAAEADHVLRLDAPHLAPLTHPREVADLLAGTR</sequence>
<protein>
    <submittedName>
        <fullName evidence="2">Alpha/beta hydrolase</fullName>
    </submittedName>
</protein>
<dbReference type="PANTHER" id="PTHR37017">
    <property type="entry name" value="AB HYDROLASE-1 DOMAIN-CONTAINING PROTEIN-RELATED"/>
    <property type="match status" value="1"/>
</dbReference>
<dbReference type="Gene3D" id="3.40.50.1820">
    <property type="entry name" value="alpha/beta hydrolase"/>
    <property type="match status" value="1"/>
</dbReference>
<dbReference type="KEGG" id="acab:QRX50_21340"/>
<dbReference type="GO" id="GO:0016787">
    <property type="term" value="F:hydrolase activity"/>
    <property type="evidence" value="ECO:0007669"/>
    <property type="project" value="UniProtKB-KW"/>
</dbReference>
<dbReference type="PANTHER" id="PTHR37017:SF11">
    <property type="entry name" value="ESTERASE_LIPASE_THIOESTERASE DOMAIN-CONTAINING PROTEIN"/>
    <property type="match status" value="1"/>
</dbReference>
<feature type="domain" description="AB hydrolase-1" evidence="1">
    <location>
        <begin position="3"/>
        <end position="220"/>
    </location>
</feature>
<proteinExistence type="predicted"/>
<dbReference type="AlphaFoldDB" id="A0A9Y2IN14"/>
<evidence type="ECO:0000259" key="1">
    <source>
        <dbReference type="Pfam" id="PF12697"/>
    </source>
</evidence>
<dbReference type="InterPro" id="IPR052897">
    <property type="entry name" value="Sec-Metab_Biosynth_Hydrolase"/>
</dbReference>
<keyword evidence="3" id="KW-1185">Reference proteome</keyword>
<keyword evidence="2" id="KW-0378">Hydrolase</keyword>
<evidence type="ECO:0000313" key="3">
    <source>
        <dbReference type="Proteomes" id="UP001236014"/>
    </source>
</evidence>
<reference evidence="2 3" key="1">
    <citation type="submission" date="2023-06" db="EMBL/GenBank/DDBJ databases">
        <authorList>
            <person name="Oyuntsetseg B."/>
            <person name="Kim S.B."/>
        </authorList>
    </citation>
    <scope>NUCLEOTIDE SEQUENCE [LARGE SCALE GENOMIC DNA]</scope>
    <source>
        <strain evidence="2 3">2-15</strain>
    </source>
</reference>
<gene>
    <name evidence="2" type="ORF">QRX50_21340</name>
</gene>
<dbReference type="Proteomes" id="UP001236014">
    <property type="component" value="Chromosome"/>
</dbReference>
<accession>A0A9Y2IN14</accession>
<evidence type="ECO:0000313" key="2">
    <source>
        <dbReference type="EMBL" id="WIX83122.1"/>
    </source>
</evidence>
<organism evidence="2 3">
    <name type="scientific">Amycolatopsis carbonis</name>
    <dbReference type="NCBI Taxonomy" id="715471"/>
    <lineage>
        <taxon>Bacteria</taxon>
        <taxon>Bacillati</taxon>
        <taxon>Actinomycetota</taxon>
        <taxon>Actinomycetes</taxon>
        <taxon>Pseudonocardiales</taxon>
        <taxon>Pseudonocardiaceae</taxon>
        <taxon>Amycolatopsis</taxon>
    </lineage>
</organism>
<dbReference type="InterPro" id="IPR029058">
    <property type="entry name" value="AB_hydrolase_fold"/>
</dbReference>